<accession>A0ABN9FEZ3</accession>
<gene>
    <name evidence="2" type="ORF">SPARVUS_LOCUS11859658</name>
</gene>
<evidence type="ECO:0000313" key="3">
    <source>
        <dbReference type="Proteomes" id="UP001162483"/>
    </source>
</evidence>
<keyword evidence="3" id="KW-1185">Reference proteome</keyword>
<evidence type="ECO:0000256" key="1">
    <source>
        <dbReference type="SAM" id="MobiDB-lite"/>
    </source>
</evidence>
<evidence type="ECO:0000313" key="2">
    <source>
        <dbReference type="EMBL" id="CAI9595223.1"/>
    </source>
</evidence>
<reference evidence="2" key="1">
    <citation type="submission" date="2023-05" db="EMBL/GenBank/DDBJ databases">
        <authorList>
            <person name="Stuckert A."/>
        </authorList>
    </citation>
    <scope>NUCLEOTIDE SEQUENCE</scope>
</reference>
<feature type="region of interest" description="Disordered" evidence="1">
    <location>
        <begin position="1"/>
        <end position="54"/>
    </location>
</feature>
<protein>
    <submittedName>
        <fullName evidence="2">Uncharacterized protein</fullName>
    </submittedName>
</protein>
<organism evidence="2 3">
    <name type="scientific">Staurois parvus</name>
    <dbReference type="NCBI Taxonomy" id="386267"/>
    <lineage>
        <taxon>Eukaryota</taxon>
        <taxon>Metazoa</taxon>
        <taxon>Chordata</taxon>
        <taxon>Craniata</taxon>
        <taxon>Vertebrata</taxon>
        <taxon>Euteleostomi</taxon>
        <taxon>Amphibia</taxon>
        <taxon>Batrachia</taxon>
        <taxon>Anura</taxon>
        <taxon>Neobatrachia</taxon>
        <taxon>Ranoidea</taxon>
        <taxon>Ranidae</taxon>
        <taxon>Staurois</taxon>
    </lineage>
</organism>
<name>A0ABN9FEZ3_9NEOB</name>
<proteinExistence type="predicted"/>
<dbReference type="EMBL" id="CATNWA010016765">
    <property type="protein sequence ID" value="CAI9595223.1"/>
    <property type="molecule type" value="Genomic_DNA"/>
</dbReference>
<dbReference type="Proteomes" id="UP001162483">
    <property type="component" value="Unassembled WGS sequence"/>
</dbReference>
<comment type="caution">
    <text evidence="2">The sequence shown here is derived from an EMBL/GenBank/DDBJ whole genome shotgun (WGS) entry which is preliminary data.</text>
</comment>
<sequence>MFTRAPDSGDGLGADRNQVAAPEYTCLRQRNPPEVYAGGEPNVKRQKAEAGMARSVQDGWMDEWW</sequence>